<keyword evidence="2" id="KW-0479">Metal-binding</keyword>
<dbReference type="GO" id="GO:0004222">
    <property type="term" value="F:metalloendopeptidase activity"/>
    <property type="evidence" value="ECO:0007669"/>
    <property type="project" value="InterPro"/>
</dbReference>
<dbReference type="GO" id="GO:0051603">
    <property type="term" value="P:proteolysis involved in protein catabolic process"/>
    <property type="evidence" value="ECO:0007669"/>
    <property type="project" value="TreeGrafter"/>
</dbReference>
<dbReference type="OrthoDB" id="9810445at2"/>
<evidence type="ECO:0000256" key="2">
    <source>
        <dbReference type="ARBA" id="ARBA00022723"/>
    </source>
</evidence>
<comment type="similarity">
    <text evidence="6">Belongs to the peptidase M48 family.</text>
</comment>
<accession>A0A4R9LW42</accession>
<proteinExistence type="inferred from homology"/>
<dbReference type="RefSeq" id="WP_135762034.1">
    <property type="nucleotide sequence ID" value="NZ_RQHW01000079.1"/>
</dbReference>
<comment type="caution">
    <text evidence="10">The sequence shown here is derived from an EMBL/GenBank/DDBJ whole genome shotgun (WGS) entry which is preliminary data.</text>
</comment>
<keyword evidence="8" id="KW-1133">Transmembrane helix</keyword>
<evidence type="ECO:0000256" key="4">
    <source>
        <dbReference type="ARBA" id="ARBA00022833"/>
    </source>
</evidence>
<dbReference type="GO" id="GO:0016020">
    <property type="term" value="C:membrane"/>
    <property type="evidence" value="ECO:0007669"/>
    <property type="project" value="TreeGrafter"/>
</dbReference>
<organism evidence="10 11">
    <name type="scientific">Leptospira idonii</name>
    <dbReference type="NCBI Taxonomy" id="1193500"/>
    <lineage>
        <taxon>Bacteria</taxon>
        <taxon>Pseudomonadati</taxon>
        <taxon>Spirochaetota</taxon>
        <taxon>Spirochaetia</taxon>
        <taxon>Leptospirales</taxon>
        <taxon>Leptospiraceae</taxon>
        <taxon>Leptospira</taxon>
    </lineage>
</organism>
<dbReference type="PANTHER" id="PTHR22726:SF1">
    <property type="entry name" value="METALLOENDOPEPTIDASE OMA1, MITOCHONDRIAL"/>
    <property type="match status" value="1"/>
</dbReference>
<keyword evidence="3 6" id="KW-0378">Hydrolase</keyword>
<dbReference type="GO" id="GO:0046872">
    <property type="term" value="F:metal ion binding"/>
    <property type="evidence" value="ECO:0007669"/>
    <property type="project" value="UniProtKB-KW"/>
</dbReference>
<gene>
    <name evidence="10" type="ORF">EHS15_18300</name>
</gene>
<evidence type="ECO:0000259" key="9">
    <source>
        <dbReference type="Pfam" id="PF01435"/>
    </source>
</evidence>
<keyword evidence="5 6" id="KW-0482">Metalloprotease</keyword>
<evidence type="ECO:0000256" key="7">
    <source>
        <dbReference type="SAM" id="MobiDB-lite"/>
    </source>
</evidence>
<dbReference type="AlphaFoldDB" id="A0A4R9LW42"/>
<evidence type="ECO:0000313" key="11">
    <source>
        <dbReference type="Proteomes" id="UP000298058"/>
    </source>
</evidence>
<feature type="region of interest" description="Disordered" evidence="7">
    <location>
        <begin position="376"/>
        <end position="402"/>
    </location>
</feature>
<evidence type="ECO:0000256" key="8">
    <source>
        <dbReference type="SAM" id="Phobius"/>
    </source>
</evidence>
<keyword evidence="11" id="KW-1185">Reference proteome</keyword>
<feature type="transmembrane region" description="Helical" evidence="8">
    <location>
        <begin position="111"/>
        <end position="131"/>
    </location>
</feature>
<feature type="domain" description="Peptidase M48" evidence="9">
    <location>
        <begin position="178"/>
        <end position="372"/>
    </location>
</feature>
<dbReference type="Gene3D" id="3.30.2010.10">
    <property type="entry name" value="Metalloproteases ('zincins'), catalytic domain"/>
    <property type="match status" value="1"/>
</dbReference>
<dbReference type="CDD" id="cd07332">
    <property type="entry name" value="M48C_Oma1_like"/>
    <property type="match status" value="1"/>
</dbReference>
<evidence type="ECO:0000256" key="3">
    <source>
        <dbReference type="ARBA" id="ARBA00022801"/>
    </source>
</evidence>
<comment type="cofactor">
    <cofactor evidence="6">
        <name>Zn(2+)</name>
        <dbReference type="ChEBI" id="CHEBI:29105"/>
    </cofactor>
    <text evidence="6">Binds 1 zinc ion per subunit.</text>
</comment>
<dbReference type="Pfam" id="PF01435">
    <property type="entry name" value="Peptidase_M48"/>
    <property type="match status" value="1"/>
</dbReference>
<keyword evidence="1 6" id="KW-0645">Protease</keyword>
<sequence>MIPGKEYPSRYFNGKSAIPEEGVAVIQNTNFQFTSENLTHKIPIQNFTYFDFVPHGCKLTLNPDEVYESPVLEIFCTKEEAKTLESVWFQHKKTTGFFHKIIYNIKEINPVLTITVAGCLFVVFGFVYYLGLLNIYRLVPTSVDESIGSMVHKKIESGIGMDFCEAKEAEEFLTKATEEIRPKDSPYKYSIQIISRPDTNAFAVSGGKIYFLSGLLNKADSQEEVLGVLAHEIAHVEKRHHVRNLLKALGTAFAISILVGPGLGDFEMIETASELGTTILVLKFSRDFESEADEYAVQLLKDANLSLTGLYSFFEKLQRDEKQISKAEDKGKNSGKDPEEKKSTVASKFFDFTDFLSTHPGTEERIATLKKLIGSEKKKRTRQLVSQSQWKKIKNSCLPKSD</sequence>
<dbReference type="PANTHER" id="PTHR22726">
    <property type="entry name" value="METALLOENDOPEPTIDASE OMA1"/>
    <property type="match status" value="1"/>
</dbReference>
<evidence type="ECO:0000256" key="5">
    <source>
        <dbReference type="ARBA" id="ARBA00023049"/>
    </source>
</evidence>
<keyword evidence="8" id="KW-0812">Transmembrane</keyword>
<evidence type="ECO:0000313" key="10">
    <source>
        <dbReference type="EMBL" id="TGN17127.1"/>
    </source>
</evidence>
<dbReference type="InterPro" id="IPR001915">
    <property type="entry name" value="Peptidase_M48"/>
</dbReference>
<evidence type="ECO:0000256" key="6">
    <source>
        <dbReference type="RuleBase" id="RU003983"/>
    </source>
</evidence>
<dbReference type="InterPro" id="IPR051156">
    <property type="entry name" value="Mito/Outer_Membr_Metalloprot"/>
</dbReference>
<reference evidence="10" key="1">
    <citation type="journal article" date="2019" name="PLoS Negl. Trop. Dis.">
        <title>Revisiting the worldwide diversity of Leptospira species in the environment.</title>
        <authorList>
            <person name="Vincent A.T."/>
            <person name="Schiettekatte O."/>
            <person name="Bourhy P."/>
            <person name="Veyrier F.J."/>
            <person name="Picardeau M."/>
        </authorList>
    </citation>
    <scope>NUCLEOTIDE SEQUENCE [LARGE SCALE GENOMIC DNA]</scope>
    <source>
        <strain evidence="10">201300427</strain>
    </source>
</reference>
<dbReference type="EMBL" id="RQHW01000079">
    <property type="protein sequence ID" value="TGN17127.1"/>
    <property type="molecule type" value="Genomic_DNA"/>
</dbReference>
<name>A0A4R9LW42_9LEPT</name>
<keyword evidence="4 6" id="KW-0862">Zinc</keyword>
<dbReference type="Proteomes" id="UP000298058">
    <property type="component" value="Unassembled WGS sequence"/>
</dbReference>
<evidence type="ECO:0000256" key="1">
    <source>
        <dbReference type="ARBA" id="ARBA00022670"/>
    </source>
</evidence>
<protein>
    <submittedName>
        <fullName evidence="10">M48 family metallopeptidase</fullName>
    </submittedName>
</protein>
<keyword evidence="8" id="KW-0472">Membrane</keyword>